<evidence type="ECO:0000256" key="2">
    <source>
        <dbReference type="ARBA" id="ARBA00005694"/>
    </source>
</evidence>
<dbReference type="InterPro" id="IPR000679">
    <property type="entry name" value="Znf_GATA"/>
</dbReference>
<dbReference type="CDD" id="cd00202">
    <property type="entry name" value="ZnF_GATA"/>
    <property type="match status" value="1"/>
</dbReference>
<evidence type="ECO:0000256" key="1">
    <source>
        <dbReference type="ARBA" id="ARBA00004123"/>
    </source>
</evidence>
<keyword evidence="6" id="KW-0805">Transcription regulation</keyword>
<evidence type="ECO:0000256" key="8">
    <source>
        <dbReference type="ARBA" id="ARBA00023159"/>
    </source>
</evidence>
<dbReference type="GO" id="GO:0008270">
    <property type="term" value="F:zinc ion binding"/>
    <property type="evidence" value="ECO:0007669"/>
    <property type="project" value="UniProtKB-KW"/>
</dbReference>
<accession>A0A6A4QXH1</accession>
<feature type="domain" description="GATA-type" evidence="13">
    <location>
        <begin position="241"/>
        <end position="277"/>
    </location>
</feature>
<evidence type="ECO:0000256" key="10">
    <source>
        <dbReference type="ARBA" id="ARBA00023242"/>
    </source>
</evidence>
<dbReference type="Proteomes" id="UP000447434">
    <property type="component" value="Chromosome 3"/>
</dbReference>
<dbReference type="PANTHER" id="PTHR45658:SF18">
    <property type="entry name" value="PROTEIN GAT2"/>
    <property type="match status" value="1"/>
</dbReference>
<evidence type="ECO:0000256" key="11">
    <source>
        <dbReference type="ARBA" id="ARBA00055020"/>
    </source>
</evidence>
<keyword evidence="3" id="KW-0479">Metal-binding</keyword>
<evidence type="ECO:0000256" key="6">
    <source>
        <dbReference type="ARBA" id="ARBA00023015"/>
    </source>
</evidence>
<dbReference type="GO" id="GO:0006355">
    <property type="term" value="P:regulation of DNA-templated transcription"/>
    <property type="evidence" value="ECO:0007669"/>
    <property type="project" value="InterPro"/>
</dbReference>
<evidence type="ECO:0000256" key="3">
    <source>
        <dbReference type="ARBA" id="ARBA00022723"/>
    </source>
</evidence>
<evidence type="ECO:0000313" key="15">
    <source>
        <dbReference type="Proteomes" id="UP000447434"/>
    </source>
</evidence>
<dbReference type="Pfam" id="PF00320">
    <property type="entry name" value="GATA"/>
    <property type="match status" value="1"/>
</dbReference>
<dbReference type="SMART" id="SM00401">
    <property type="entry name" value="ZnF_GATA"/>
    <property type="match status" value="1"/>
</dbReference>
<comment type="similarity">
    <text evidence="2">Belongs to the type IV zinc-finger family. Class A subfamily.</text>
</comment>
<dbReference type="Gene3D" id="3.30.50.10">
    <property type="entry name" value="Erythroid Transcription Factor GATA-1, subunit A"/>
    <property type="match status" value="1"/>
</dbReference>
<keyword evidence="4 12" id="KW-0863">Zinc-finger</keyword>
<dbReference type="SUPFAM" id="SSF57716">
    <property type="entry name" value="Glucocorticoid receptor-like (DNA-binding domain)"/>
    <property type="match status" value="1"/>
</dbReference>
<gene>
    <name evidence="14" type="ORF">Lalb_Chr03g0040841</name>
</gene>
<evidence type="ECO:0000256" key="9">
    <source>
        <dbReference type="ARBA" id="ARBA00023163"/>
    </source>
</evidence>
<dbReference type="OrthoDB" id="2162994at2759"/>
<keyword evidence="5" id="KW-0862">Zinc</keyword>
<protein>
    <submittedName>
        <fullName evidence="14">Putative transcription factor C2C2-GATA family</fullName>
    </submittedName>
</protein>
<evidence type="ECO:0000256" key="7">
    <source>
        <dbReference type="ARBA" id="ARBA00023125"/>
    </source>
</evidence>
<evidence type="ECO:0000259" key="13">
    <source>
        <dbReference type="PROSITE" id="PS50114"/>
    </source>
</evidence>
<dbReference type="GO" id="GO:0005634">
    <property type="term" value="C:nucleus"/>
    <property type="evidence" value="ECO:0007669"/>
    <property type="project" value="UniProtKB-SubCell"/>
</dbReference>
<reference evidence="15" key="1">
    <citation type="journal article" date="2020" name="Nat. Commun.">
        <title>Genome sequence of the cluster root forming white lupin.</title>
        <authorList>
            <person name="Hufnagel B."/>
            <person name="Marques A."/>
            <person name="Soriano A."/>
            <person name="Marques L."/>
            <person name="Divol F."/>
            <person name="Doumas P."/>
            <person name="Sallet E."/>
            <person name="Mancinotti D."/>
            <person name="Carrere S."/>
            <person name="Marande W."/>
            <person name="Arribat S."/>
            <person name="Keller J."/>
            <person name="Huneau C."/>
            <person name="Blein T."/>
            <person name="Aime D."/>
            <person name="Laguerre M."/>
            <person name="Taylor J."/>
            <person name="Schubert V."/>
            <person name="Nelson M."/>
            <person name="Geu-Flores F."/>
            <person name="Crespi M."/>
            <person name="Gallardo-Guerrero K."/>
            <person name="Delaux P.-M."/>
            <person name="Salse J."/>
            <person name="Berges H."/>
            <person name="Guyot R."/>
            <person name="Gouzy J."/>
            <person name="Peret B."/>
        </authorList>
    </citation>
    <scope>NUCLEOTIDE SEQUENCE [LARGE SCALE GENOMIC DNA]</scope>
    <source>
        <strain evidence="15">cv. Amiga</strain>
    </source>
</reference>
<keyword evidence="15" id="KW-1185">Reference proteome</keyword>
<sequence>MALFSSNKLRVFFSSFNMITFSFLEDFFDLNFDNKDLKEDSFDDSPPSLNDHLVSPLYVPQDPLHELELWHPSFWNEYLYFDPNLISDSNSFVKNDENSITKTKHGHMLSQPMVQHKPCFTKKMPRKRKPRRKKKTLCGTWASFGFVNSKPNKEKRASFGFVNSKPNKEKRASFYFVNSKSNKEKRVSFGFVNSKPNKEKGSSFGFVNSKPNKEKGSSFGFVNSNPNKEKGSSFGFVNSKPNNEKMCSHCETKNSPLWRVGPMGKNTLCNACGVRYKSGRLLPEYRPLSSPTFDAKKHSNYHRKILKMKNRGQQ</sequence>
<keyword evidence="7" id="KW-0238">DNA-binding</keyword>
<evidence type="ECO:0000256" key="4">
    <source>
        <dbReference type="ARBA" id="ARBA00022771"/>
    </source>
</evidence>
<keyword evidence="9" id="KW-0804">Transcription</keyword>
<dbReference type="AlphaFoldDB" id="A0A6A4QXH1"/>
<comment type="function">
    <text evidence="11">Transcriptional activator that specifically binds 5'-GATA-3' or 5'-GAT-3' motifs within gene promoters. May be involved in the regulation of some light-responsive genes.</text>
</comment>
<comment type="subcellular location">
    <subcellularLocation>
        <location evidence="1">Nucleus</location>
    </subcellularLocation>
</comment>
<dbReference type="GO" id="GO:0030154">
    <property type="term" value="P:cell differentiation"/>
    <property type="evidence" value="ECO:0007669"/>
    <property type="project" value="TreeGrafter"/>
</dbReference>
<proteinExistence type="inferred from homology"/>
<organism evidence="14 15">
    <name type="scientific">Lupinus albus</name>
    <name type="common">White lupine</name>
    <name type="synonym">Lupinus termis</name>
    <dbReference type="NCBI Taxonomy" id="3870"/>
    <lineage>
        <taxon>Eukaryota</taxon>
        <taxon>Viridiplantae</taxon>
        <taxon>Streptophyta</taxon>
        <taxon>Embryophyta</taxon>
        <taxon>Tracheophyta</taxon>
        <taxon>Spermatophyta</taxon>
        <taxon>Magnoliopsida</taxon>
        <taxon>eudicotyledons</taxon>
        <taxon>Gunneridae</taxon>
        <taxon>Pentapetalae</taxon>
        <taxon>rosids</taxon>
        <taxon>fabids</taxon>
        <taxon>Fabales</taxon>
        <taxon>Fabaceae</taxon>
        <taxon>Papilionoideae</taxon>
        <taxon>50 kb inversion clade</taxon>
        <taxon>genistoids sensu lato</taxon>
        <taxon>core genistoids</taxon>
        <taxon>Genisteae</taxon>
        <taxon>Lupinus</taxon>
    </lineage>
</organism>
<dbReference type="FunFam" id="3.30.50.10:FF:000025">
    <property type="entry name" value="GATA transcription factor"/>
    <property type="match status" value="1"/>
</dbReference>
<dbReference type="PANTHER" id="PTHR45658">
    <property type="entry name" value="GATA TRANSCRIPTION FACTOR"/>
    <property type="match status" value="1"/>
</dbReference>
<evidence type="ECO:0000313" key="14">
    <source>
        <dbReference type="EMBL" id="KAE9617936.1"/>
    </source>
</evidence>
<dbReference type="GO" id="GO:0043565">
    <property type="term" value="F:sequence-specific DNA binding"/>
    <property type="evidence" value="ECO:0007669"/>
    <property type="project" value="InterPro"/>
</dbReference>
<evidence type="ECO:0000256" key="5">
    <source>
        <dbReference type="ARBA" id="ARBA00022833"/>
    </source>
</evidence>
<evidence type="ECO:0000256" key="12">
    <source>
        <dbReference type="PROSITE-ProRule" id="PRU00094"/>
    </source>
</evidence>
<dbReference type="EMBL" id="WOCE01000003">
    <property type="protein sequence ID" value="KAE9617936.1"/>
    <property type="molecule type" value="Genomic_DNA"/>
</dbReference>
<name>A0A6A4QXH1_LUPAL</name>
<keyword evidence="10" id="KW-0539">Nucleus</keyword>
<comment type="caution">
    <text evidence="14">The sequence shown here is derived from an EMBL/GenBank/DDBJ whole genome shotgun (WGS) entry which is preliminary data.</text>
</comment>
<dbReference type="PROSITE" id="PS50114">
    <property type="entry name" value="GATA_ZN_FINGER_2"/>
    <property type="match status" value="1"/>
</dbReference>
<dbReference type="InterPro" id="IPR013088">
    <property type="entry name" value="Znf_NHR/GATA"/>
</dbReference>
<keyword evidence="8" id="KW-0010">Activator</keyword>
<dbReference type="InterPro" id="IPR051140">
    <property type="entry name" value="GATA_TF"/>
</dbReference>